<evidence type="ECO:0000256" key="1">
    <source>
        <dbReference type="ARBA" id="ARBA00022729"/>
    </source>
</evidence>
<dbReference type="Pfam" id="PF00497">
    <property type="entry name" value="SBP_bac_3"/>
    <property type="match status" value="1"/>
</dbReference>
<keyword evidence="1" id="KW-0732">Signal</keyword>
<proteinExistence type="predicted"/>
<dbReference type="SUPFAM" id="SSF53850">
    <property type="entry name" value="Periplasmic binding protein-like II"/>
    <property type="match status" value="1"/>
</dbReference>
<dbReference type="PANTHER" id="PTHR35936:SF17">
    <property type="entry name" value="ARGININE-BINDING EXTRACELLULAR PROTEIN ARTP"/>
    <property type="match status" value="1"/>
</dbReference>
<accession>A0A556CMD9</accession>
<sequence length="295" mass="31190">MKSPLLRTSVAAAAAAVLALSACGSSESSDSPAAETANEDLGKDVKAVVDAPKTMTDGTLTVCASFGNPPNAYYTSDHVETGAETDIARVLGPLMGLETQFHETKFASLIPTLQATQCDVIMASLYIKPEREEIVDFVPYMQSGQAVVVSKDNPKKITGYDDSLCGAKIGFQVSTTAEEYVKKQIKKCSEGGGEEIATVKVEDGTMGMQQVQTGQVDTFIDTNSASVYTAGKTNGELQVVGKPFGLIEIGAAVQKDNAQLQDALSKALDELMASGQYEEILSQYDSADMALEAKK</sequence>
<name>A0A556CMD9_BREAU</name>
<dbReference type="CDD" id="cd01004">
    <property type="entry name" value="PBP2_MidA_like"/>
    <property type="match status" value="1"/>
</dbReference>
<dbReference type="InterPro" id="IPR001638">
    <property type="entry name" value="Solute-binding_3/MltF_N"/>
</dbReference>
<dbReference type="PANTHER" id="PTHR35936">
    <property type="entry name" value="MEMBRANE-BOUND LYTIC MUREIN TRANSGLYCOSYLASE F"/>
    <property type="match status" value="1"/>
</dbReference>
<dbReference type="OrthoDB" id="8454826at2"/>
<dbReference type="SMART" id="SM00062">
    <property type="entry name" value="PBPb"/>
    <property type="match status" value="1"/>
</dbReference>
<organism evidence="3 4">
    <name type="scientific">Brevibacterium aurantiacum</name>
    <dbReference type="NCBI Taxonomy" id="273384"/>
    <lineage>
        <taxon>Bacteria</taxon>
        <taxon>Bacillati</taxon>
        <taxon>Actinomycetota</taxon>
        <taxon>Actinomycetes</taxon>
        <taxon>Micrococcales</taxon>
        <taxon>Brevibacteriaceae</taxon>
        <taxon>Brevibacterium</taxon>
    </lineage>
</organism>
<dbReference type="RefSeq" id="WP_143921145.1">
    <property type="nucleotide sequence ID" value="NZ_VLTK01000002.1"/>
</dbReference>
<dbReference type="AlphaFoldDB" id="A0A556CMD9"/>
<feature type="domain" description="Solute-binding protein family 3/N-terminal" evidence="2">
    <location>
        <begin position="59"/>
        <end position="288"/>
    </location>
</feature>
<dbReference type="Proteomes" id="UP000316406">
    <property type="component" value="Unassembled WGS sequence"/>
</dbReference>
<evidence type="ECO:0000313" key="3">
    <source>
        <dbReference type="EMBL" id="TSI18592.1"/>
    </source>
</evidence>
<dbReference type="EMBL" id="VLTK01000002">
    <property type="protein sequence ID" value="TSI18592.1"/>
    <property type="molecule type" value="Genomic_DNA"/>
</dbReference>
<comment type="caution">
    <text evidence="3">The sequence shown here is derived from an EMBL/GenBank/DDBJ whole genome shotgun (WGS) entry which is preliminary data.</text>
</comment>
<evidence type="ECO:0000259" key="2">
    <source>
        <dbReference type="SMART" id="SM00062"/>
    </source>
</evidence>
<protein>
    <submittedName>
        <fullName evidence="3">ABC transporter substrate-binding protein</fullName>
    </submittedName>
</protein>
<gene>
    <name evidence="3" type="ORF">FO013_03295</name>
</gene>
<evidence type="ECO:0000313" key="4">
    <source>
        <dbReference type="Proteomes" id="UP000316406"/>
    </source>
</evidence>
<dbReference type="PROSITE" id="PS51257">
    <property type="entry name" value="PROKAR_LIPOPROTEIN"/>
    <property type="match status" value="1"/>
</dbReference>
<reference evidence="3 4" key="1">
    <citation type="submission" date="2019-07" db="EMBL/GenBank/DDBJ databases">
        <title>Draft genome sequence of Brevibacterium aurantiacum XU54 isolated from Xinjiang China.</title>
        <authorList>
            <person name="Xu X."/>
        </authorList>
    </citation>
    <scope>NUCLEOTIDE SEQUENCE [LARGE SCALE GENOMIC DNA]</scope>
    <source>
        <strain evidence="3 4">XU54</strain>
    </source>
</reference>
<dbReference type="Gene3D" id="3.40.190.10">
    <property type="entry name" value="Periplasmic binding protein-like II"/>
    <property type="match status" value="2"/>
</dbReference>
<keyword evidence="4" id="KW-1185">Reference proteome</keyword>